<feature type="domain" description="PDZ" evidence="6">
    <location>
        <begin position="101"/>
        <end position="174"/>
    </location>
</feature>
<dbReference type="Gene3D" id="2.30.42.10">
    <property type="match status" value="1"/>
</dbReference>
<evidence type="ECO:0000256" key="1">
    <source>
        <dbReference type="ARBA" id="ARBA00009179"/>
    </source>
</evidence>
<dbReference type="PANTHER" id="PTHR32060">
    <property type="entry name" value="TAIL-SPECIFIC PROTEASE"/>
    <property type="match status" value="1"/>
</dbReference>
<keyword evidence="4 5" id="KW-0720">Serine protease</keyword>
<proteinExistence type="inferred from homology"/>
<dbReference type="KEGG" id="fls:GLV81_06905"/>
<sequence length="527" mass="57974">MENRKLQVWLPLFIGLALALGILAGFQLAGSSGRNSSSNKNRSAIQQVLDLVQYKYVDSVSLDSMEADGIQAMLNHLDPHTVFIPAQELAEANADLEGGFSGIGVEYQMINDTMNVVYVVENGPSAKAGLKTGDRIIKVYDKVIAGNKLKGSELRKLLRGDYNTKVEVTALRDGKTQTYTITRGNVPLPSVEAAYMAEPGVGYIKLNKFSETTYKEFMDAATGLQAKGMKKMILDLRGNTGGILTEATNIADEFLPDGLSIVSTRGSHVKNKEIQSTKPGIFEKEPLVVLIDEFSASASEVLAGALQDNDRGTIIGRRSFGKGLVQEQYDPANGGAVRITVARYYTPSGRSIQKPYNGSRNDYQHEVLERNPAKDDSSLQKSKEVYTTRAGKKVYGGGGITPDIIVAFDSSRVPQGSLPLFSGNRIGDFSFRLFQQMKGSLTQYKTPSDFIKQYQLPANTWDMYATQLQQDSVKIPEVSVSVKNDILLIIKANMARYQWRNNAFYETLQPTDKLLQQALQTLKSISK</sequence>
<evidence type="ECO:0000256" key="3">
    <source>
        <dbReference type="ARBA" id="ARBA00022801"/>
    </source>
</evidence>
<evidence type="ECO:0000256" key="2">
    <source>
        <dbReference type="ARBA" id="ARBA00022670"/>
    </source>
</evidence>
<dbReference type="InterPro" id="IPR004447">
    <property type="entry name" value="Peptidase_S41A"/>
</dbReference>
<evidence type="ECO:0000256" key="4">
    <source>
        <dbReference type="ARBA" id="ARBA00022825"/>
    </source>
</evidence>
<dbReference type="GO" id="GO:0008236">
    <property type="term" value="F:serine-type peptidase activity"/>
    <property type="evidence" value="ECO:0007669"/>
    <property type="project" value="UniProtKB-KW"/>
</dbReference>
<dbReference type="GO" id="GO:0007165">
    <property type="term" value="P:signal transduction"/>
    <property type="evidence" value="ECO:0007669"/>
    <property type="project" value="TreeGrafter"/>
</dbReference>
<dbReference type="InterPro" id="IPR036034">
    <property type="entry name" value="PDZ_sf"/>
</dbReference>
<dbReference type="SMART" id="SM00228">
    <property type="entry name" value="PDZ"/>
    <property type="match status" value="1"/>
</dbReference>
<dbReference type="EMBL" id="CP046566">
    <property type="protein sequence ID" value="QGW27860.1"/>
    <property type="molecule type" value="Genomic_DNA"/>
</dbReference>
<dbReference type="InterPro" id="IPR005151">
    <property type="entry name" value="Tail-specific_protease"/>
</dbReference>
<reference evidence="8 9" key="1">
    <citation type="submission" date="2019-11" db="EMBL/GenBank/DDBJ databases">
        <authorList>
            <person name="Im W.T."/>
        </authorList>
    </citation>
    <scope>NUCLEOTIDE SEQUENCE [LARGE SCALE GENOMIC DNA]</scope>
    <source>
        <strain evidence="8 9">SB-02</strain>
    </source>
</reference>
<dbReference type="Pfam" id="PF03572">
    <property type="entry name" value="Peptidase_S41"/>
    <property type="match status" value="1"/>
</dbReference>
<dbReference type="PANTHER" id="PTHR32060:SF30">
    <property type="entry name" value="CARBOXY-TERMINAL PROCESSING PROTEASE CTPA"/>
    <property type="match status" value="1"/>
</dbReference>
<dbReference type="SMART" id="SM00245">
    <property type="entry name" value="TSPc"/>
    <property type="match status" value="1"/>
</dbReference>
<dbReference type="InterPro" id="IPR029045">
    <property type="entry name" value="ClpP/crotonase-like_dom_sf"/>
</dbReference>
<evidence type="ECO:0000313" key="9">
    <source>
        <dbReference type="Proteomes" id="UP000426027"/>
    </source>
</evidence>
<dbReference type="SUPFAM" id="SSF50156">
    <property type="entry name" value="PDZ domain-like"/>
    <property type="match status" value="1"/>
</dbReference>
<keyword evidence="9" id="KW-1185">Reference proteome</keyword>
<dbReference type="NCBIfam" id="TIGR00225">
    <property type="entry name" value="prc"/>
    <property type="match status" value="1"/>
</dbReference>
<evidence type="ECO:0000259" key="6">
    <source>
        <dbReference type="SMART" id="SM00228"/>
    </source>
</evidence>
<dbReference type="GO" id="GO:0004175">
    <property type="term" value="F:endopeptidase activity"/>
    <property type="evidence" value="ECO:0007669"/>
    <property type="project" value="TreeGrafter"/>
</dbReference>
<dbReference type="Proteomes" id="UP000426027">
    <property type="component" value="Chromosome"/>
</dbReference>
<dbReference type="CDD" id="cd07560">
    <property type="entry name" value="Peptidase_S41_CPP"/>
    <property type="match status" value="1"/>
</dbReference>
<evidence type="ECO:0000313" key="8">
    <source>
        <dbReference type="EMBL" id="QGW27860.1"/>
    </source>
</evidence>
<gene>
    <name evidence="8" type="ORF">GLV81_06905</name>
</gene>
<evidence type="ECO:0000256" key="5">
    <source>
        <dbReference type="RuleBase" id="RU004404"/>
    </source>
</evidence>
<keyword evidence="3 5" id="KW-0378">Hydrolase</keyword>
<organism evidence="8 9">
    <name type="scientific">Phnomibacter ginsenosidimutans</name>
    <dbReference type="NCBI Taxonomy" id="2676868"/>
    <lineage>
        <taxon>Bacteria</taxon>
        <taxon>Pseudomonadati</taxon>
        <taxon>Bacteroidota</taxon>
        <taxon>Chitinophagia</taxon>
        <taxon>Chitinophagales</taxon>
        <taxon>Chitinophagaceae</taxon>
        <taxon>Phnomibacter</taxon>
    </lineage>
</organism>
<keyword evidence="2 5" id="KW-0645">Protease</keyword>
<dbReference type="Gene3D" id="3.90.226.10">
    <property type="entry name" value="2-enoyl-CoA Hydratase, Chain A, domain 1"/>
    <property type="match status" value="1"/>
</dbReference>
<dbReference type="Gene3D" id="3.30.750.44">
    <property type="match status" value="1"/>
</dbReference>
<comment type="similarity">
    <text evidence="1 5">Belongs to the peptidase S41A family.</text>
</comment>
<dbReference type="RefSeq" id="WP_157478026.1">
    <property type="nucleotide sequence ID" value="NZ_CP046566.1"/>
</dbReference>
<dbReference type="Pfam" id="PF13180">
    <property type="entry name" value="PDZ_2"/>
    <property type="match status" value="1"/>
</dbReference>
<accession>A0A6I6GCA2</accession>
<protein>
    <submittedName>
        <fullName evidence="8">PDZ domain-containing protein</fullName>
    </submittedName>
</protein>
<dbReference type="GO" id="GO:0006508">
    <property type="term" value="P:proteolysis"/>
    <property type="evidence" value="ECO:0007669"/>
    <property type="project" value="UniProtKB-KW"/>
</dbReference>
<dbReference type="CDD" id="cd06782">
    <property type="entry name" value="cpPDZ_CPP-like"/>
    <property type="match status" value="1"/>
</dbReference>
<dbReference type="SUPFAM" id="SSF52096">
    <property type="entry name" value="ClpP/crotonase"/>
    <property type="match status" value="1"/>
</dbReference>
<dbReference type="InterPro" id="IPR001478">
    <property type="entry name" value="PDZ"/>
</dbReference>
<feature type="domain" description="Tail specific protease" evidence="7">
    <location>
        <begin position="174"/>
        <end position="366"/>
    </location>
</feature>
<name>A0A6I6GCA2_9BACT</name>
<dbReference type="AlphaFoldDB" id="A0A6I6GCA2"/>
<evidence type="ECO:0000259" key="7">
    <source>
        <dbReference type="SMART" id="SM00245"/>
    </source>
</evidence>
<dbReference type="GO" id="GO:0030288">
    <property type="term" value="C:outer membrane-bounded periplasmic space"/>
    <property type="evidence" value="ECO:0007669"/>
    <property type="project" value="TreeGrafter"/>
</dbReference>